<dbReference type="NCBIfam" id="NF002290">
    <property type="entry name" value="PRK01213.1"/>
    <property type="match status" value="1"/>
</dbReference>
<dbReference type="RefSeq" id="WP_317136111.1">
    <property type="nucleotide sequence ID" value="NZ_CP043875.1"/>
</dbReference>
<comment type="caution">
    <text evidence="8">Lacks conserved residue(s) required for the propagation of feature annotation.</text>
</comment>
<feature type="binding site" evidence="8">
    <location>
        <position position="225"/>
    </location>
    <ligand>
        <name>substrate</name>
    </ligand>
</feature>
<dbReference type="GO" id="GO:0006189">
    <property type="term" value="P:'de novo' IMP biosynthetic process"/>
    <property type="evidence" value="ECO:0007669"/>
    <property type="project" value="UniProtKB-UniRule"/>
</dbReference>
<dbReference type="PANTHER" id="PTHR43555:SF1">
    <property type="entry name" value="PHOSPHORIBOSYLFORMYLGLYCINAMIDINE SYNTHASE SUBUNIT PURL"/>
    <property type="match status" value="1"/>
</dbReference>
<protein>
    <recommendedName>
        <fullName evidence="8">Phosphoribosylformylglycinamidine synthase subunit PurL</fullName>
        <shortName evidence="8">FGAM synthase</shortName>
        <ecNumber evidence="8">6.3.5.3</ecNumber>
    </recommendedName>
    <alternativeName>
        <fullName evidence="8">Formylglycinamide ribonucleotide amidotransferase subunit II</fullName>
        <shortName evidence="8">FGAR amidotransferase II</shortName>
        <shortName evidence="8">FGAR-AT II</shortName>
    </alternativeName>
    <alternativeName>
        <fullName evidence="8">Glutamine amidotransferase PurL</fullName>
    </alternativeName>
    <alternativeName>
        <fullName evidence="8">Phosphoribosylformylglycinamidine synthase subunit II</fullName>
    </alternativeName>
</protein>
<comment type="subunit">
    <text evidence="8">Monomer. Part of the FGAM synthase complex composed of 1 PurL, 1 PurQ and 2 PurS subunits.</text>
</comment>
<keyword evidence="14" id="KW-1185">Reference proteome</keyword>
<gene>
    <name evidence="8 13" type="primary">purL</name>
    <name evidence="13" type="ORF">F1737_08285</name>
</gene>
<dbReference type="Pfam" id="PF02769">
    <property type="entry name" value="AIRS_C"/>
    <property type="match status" value="1"/>
</dbReference>
<dbReference type="Pfam" id="PF18072">
    <property type="entry name" value="FGAR-AT_linker"/>
    <property type="match status" value="1"/>
</dbReference>
<dbReference type="Pfam" id="PF00586">
    <property type="entry name" value="AIRS"/>
    <property type="match status" value="2"/>
</dbReference>
<evidence type="ECO:0000256" key="4">
    <source>
        <dbReference type="ARBA" id="ARBA00022741"/>
    </source>
</evidence>
<dbReference type="InterPro" id="IPR016188">
    <property type="entry name" value="PurM-like_N"/>
</dbReference>
<comment type="function">
    <text evidence="8">Part of the phosphoribosylformylglycinamidine synthase complex involved in the purines biosynthetic pathway. Catalyzes the ATP-dependent conversion of formylglycinamide ribonucleotide (FGAR) and glutamine to yield formylglycinamidine ribonucleotide (FGAM) and glutamate. The FGAM synthase complex is composed of three subunits. PurQ produces an ammonia molecule by converting glutamine to glutamate. PurL transfers the ammonia molecule to FGAR to form FGAM in an ATP-dependent manner. PurS interacts with PurQ and PurL and is thought to assist in the transfer of the ammonia molecule from PurQ to PurL.</text>
</comment>
<name>A0AA97FCT5_9EURY</name>
<feature type="binding site" evidence="8">
    <location>
        <position position="101"/>
    </location>
    <ligand>
        <name>Mg(2+)</name>
        <dbReference type="ChEBI" id="CHEBI:18420"/>
        <label>2</label>
    </ligand>
</feature>
<evidence type="ECO:0000256" key="1">
    <source>
        <dbReference type="ARBA" id="ARBA00022490"/>
    </source>
</evidence>
<keyword evidence="3 8" id="KW-0479">Metal-binding</keyword>
<accession>A0AA97FCT5</accession>
<dbReference type="InterPro" id="IPR036921">
    <property type="entry name" value="PurM-like_N_sf"/>
</dbReference>
<evidence type="ECO:0000259" key="12">
    <source>
        <dbReference type="Pfam" id="PF18072"/>
    </source>
</evidence>
<dbReference type="GO" id="GO:0005524">
    <property type="term" value="F:ATP binding"/>
    <property type="evidence" value="ECO:0007669"/>
    <property type="project" value="UniProtKB-UniRule"/>
</dbReference>
<feature type="region of interest" description="Disordered" evidence="9">
    <location>
        <begin position="204"/>
        <end position="224"/>
    </location>
</feature>
<feature type="binding site" evidence="8">
    <location>
        <position position="469"/>
    </location>
    <ligand>
        <name>ATP</name>
        <dbReference type="ChEBI" id="CHEBI:30616"/>
    </ligand>
</feature>
<comment type="subcellular location">
    <subcellularLocation>
        <location evidence="8">Cytoplasm</location>
    </subcellularLocation>
</comment>
<feature type="domain" description="PurM-like N-terminal" evidence="10">
    <location>
        <begin position="58"/>
        <end position="173"/>
    </location>
</feature>
<dbReference type="GO" id="GO:0005737">
    <property type="term" value="C:cytoplasm"/>
    <property type="evidence" value="ECO:0007669"/>
    <property type="project" value="UniProtKB-SubCell"/>
</dbReference>
<feature type="active site" description="Proton acceptor" evidence="8">
    <location>
        <position position="79"/>
    </location>
</feature>
<evidence type="ECO:0000256" key="9">
    <source>
        <dbReference type="SAM" id="MobiDB-lite"/>
    </source>
</evidence>
<evidence type="ECO:0000259" key="10">
    <source>
        <dbReference type="Pfam" id="PF00586"/>
    </source>
</evidence>
<evidence type="ECO:0000256" key="3">
    <source>
        <dbReference type="ARBA" id="ARBA00022723"/>
    </source>
</evidence>
<feature type="binding site" evidence="8">
    <location>
        <position position="509"/>
    </location>
    <ligand>
        <name>substrate</name>
    </ligand>
</feature>
<feature type="domain" description="PurM-like N-terminal" evidence="10">
    <location>
        <begin position="417"/>
        <end position="531"/>
    </location>
</feature>
<evidence type="ECO:0000256" key="2">
    <source>
        <dbReference type="ARBA" id="ARBA00022598"/>
    </source>
</evidence>
<dbReference type="KEGG" id="mefw:F1737_08285"/>
<keyword evidence="5 8" id="KW-0658">Purine biosynthesis</keyword>
<dbReference type="PANTHER" id="PTHR43555">
    <property type="entry name" value="PHOSPHORIBOSYLFORMYLGLYCINAMIDINE SYNTHASE SUBUNIT PURL"/>
    <property type="match status" value="1"/>
</dbReference>
<dbReference type="GO" id="GO:0004642">
    <property type="term" value="F:phosphoribosylformylglycinamidine synthase activity"/>
    <property type="evidence" value="ECO:0007669"/>
    <property type="project" value="UniProtKB-UniRule"/>
</dbReference>
<comment type="catalytic activity">
    <reaction evidence="8">
        <text>N(2)-formyl-N(1)-(5-phospho-beta-D-ribosyl)glycinamide + L-glutamine + ATP + H2O = 2-formamido-N(1)-(5-O-phospho-beta-D-ribosyl)acetamidine + L-glutamate + ADP + phosphate + H(+)</text>
        <dbReference type="Rhea" id="RHEA:17129"/>
        <dbReference type="ChEBI" id="CHEBI:15377"/>
        <dbReference type="ChEBI" id="CHEBI:15378"/>
        <dbReference type="ChEBI" id="CHEBI:29985"/>
        <dbReference type="ChEBI" id="CHEBI:30616"/>
        <dbReference type="ChEBI" id="CHEBI:43474"/>
        <dbReference type="ChEBI" id="CHEBI:58359"/>
        <dbReference type="ChEBI" id="CHEBI:147286"/>
        <dbReference type="ChEBI" id="CHEBI:147287"/>
        <dbReference type="ChEBI" id="CHEBI:456216"/>
        <dbReference type="EC" id="6.3.5.3"/>
    </reaction>
</comment>
<feature type="binding site" evidence="8">
    <location>
        <position position="36"/>
    </location>
    <ligand>
        <name>ATP</name>
        <dbReference type="ChEBI" id="CHEBI:30616"/>
    </ligand>
</feature>
<evidence type="ECO:0000256" key="6">
    <source>
        <dbReference type="ARBA" id="ARBA00022840"/>
    </source>
</evidence>
<keyword evidence="1 8" id="KW-0963">Cytoplasm</keyword>
<evidence type="ECO:0000313" key="13">
    <source>
        <dbReference type="EMBL" id="WOF16687.1"/>
    </source>
</evidence>
<dbReference type="SUPFAM" id="SSF55326">
    <property type="entry name" value="PurM N-terminal domain-like"/>
    <property type="match status" value="2"/>
</dbReference>
<dbReference type="CDD" id="cd02203">
    <property type="entry name" value="PurL_repeat1"/>
    <property type="match status" value="1"/>
</dbReference>
<feature type="domain" description="PurM-like C-terminal" evidence="11">
    <location>
        <begin position="188"/>
        <end position="338"/>
    </location>
</feature>
<dbReference type="Proteomes" id="UP001301797">
    <property type="component" value="Chromosome"/>
</dbReference>
<dbReference type="InterPro" id="IPR036676">
    <property type="entry name" value="PurM-like_C_sf"/>
</dbReference>
<dbReference type="EC" id="6.3.5.3" evidence="8"/>
<feature type="active site" evidence="8">
    <location>
        <position position="33"/>
    </location>
</feature>
<dbReference type="NCBIfam" id="TIGR01736">
    <property type="entry name" value="FGAM_synth_II"/>
    <property type="match status" value="1"/>
</dbReference>
<dbReference type="PIRSF" id="PIRSF001587">
    <property type="entry name" value="FGAM_synthase_II"/>
    <property type="match status" value="1"/>
</dbReference>
<evidence type="ECO:0000256" key="5">
    <source>
        <dbReference type="ARBA" id="ARBA00022755"/>
    </source>
</evidence>
<feature type="binding site" evidence="8">
    <location>
        <begin position="78"/>
        <end position="81"/>
    </location>
    <ligand>
        <name>substrate</name>
    </ligand>
</feature>
<feature type="binding site" evidence="8">
    <location>
        <position position="253"/>
    </location>
    <ligand>
        <name>Mg(2+)</name>
        <dbReference type="ChEBI" id="CHEBI:18420"/>
        <label>2</label>
    </ligand>
</feature>
<keyword evidence="2 8" id="KW-0436">Ligase</keyword>
<comment type="pathway">
    <text evidence="8">Purine metabolism; IMP biosynthesis via de novo pathway; 5-amino-1-(5-phospho-D-ribosyl)imidazole from N(2)-formyl-N(1)-(5-phospho-D-ribosyl)glycinamide: step 1/2.</text>
</comment>
<dbReference type="SUPFAM" id="SSF56042">
    <property type="entry name" value="PurM C-terminal domain-like"/>
    <property type="match status" value="2"/>
</dbReference>
<organism evidence="13 14">
    <name type="scientific">Methanochimaera problematica</name>
    <dbReference type="NCBI Taxonomy" id="2609417"/>
    <lineage>
        <taxon>Archaea</taxon>
        <taxon>Methanobacteriati</taxon>
        <taxon>Methanobacteriota</taxon>
        <taxon>Stenosarchaea group</taxon>
        <taxon>Methanomicrobia</taxon>
        <taxon>Methanomicrobiales</taxon>
        <taxon>Methanomicrobiaceae</taxon>
        <taxon>Methanochimaera</taxon>
    </lineage>
</organism>
<dbReference type="FunFam" id="3.30.1330.10:FF:000004">
    <property type="entry name" value="Phosphoribosylformylglycinamidine synthase subunit PurL"/>
    <property type="match status" value="1"/>
</dbReference>
<evidence type="ECO:0000256" key="7">
    <source>
        <dbReference type="ARBA" id="ARBA00022842"/>
    </source>
</evidence>
<dbReference type="GeneID" id="85230154"/>
<keyword evidence="6 8" id="KW-0067">ATP-binding</keyword>
<feature type="binding site" evidence="8">
    <location>
        <position position="506"/>
    </location>
    <ligand>
        <name>ATP</name>
        <dbReference type="ChEBI" id="CHEBI:30616"/>
    </ligand>
</feature>
<keyword evidence="7 8" id="KW-0460">Magnesium</keyword>
<feature type="domain" description="Phosphoribosylformylglycinamidine synthase linker" evidence="12">
    <location>
        <begin position="4"/>
        <end position="36"/>
    </location>
</feature>
<dbReference type="HAMAP" id="MF_00420">
    <property type="entry name" value="PurL_2"/>
    <property type="match status" value="1"/>
</dbReference>
<sequence>MLPSRDIEYIEKEIGRSLSDLEMACFENLWSEHCSYRSTKPLLRTLPTSGENVLLGPGDDAAIVRFSDEIAIAIGMESHNHPSYVDPYDGAATGVGGIVRDIISMGARPIALMDPLYFGDLSGEKNRYLFEHVVSGIGDYGNCIGVPVVRGELTFDENYSGNPLVNVVCVGVVDPETYLTARVKKPKSRLILYGSSTGRDGLGGASFASRDLSEDSESEDRPAVQVGDPYTEKLLIEATLEMAETGKVLSCRDLGAAGLAGASSEMSSTYGARIAADKVHLRESNMNEVEILLAESQERMLMEVLSEDVEELTRIIEKYDLKWSDIGEVTEEKRYVVTFHGQVVCDLPIDLLVEGAPEEAWEGTPYSVETPFIKPSENIKTLAEKVLSHPDIADKSWVKRQYDHDVQLRTVSTQGGCGVLRLGDSALYLSCGCSPRQIRLKPYEGTANVVYENAANLAAMGAEPLCIVNCLNFASPVHKEIFWQISESVRGMGDMCRKLNIPVVGGNVSLYNESDEFGTQILPTPSIGMAGKGDVRAFNAAKPGMILAVIGGSAKPEFGGSMLDLLTGCGGSAPLVPDVCVLDVMRNLVRNGNVWSATDISHGGLVAALAGLTESCEVTIKGDALTELFSESYGRFLVAVSDEKSLAGVSYTVIGKCGGDGILIHTESGDLAITGTELKELLSSTTKLMRY</sequence>
<dbReference type="CDD" id="cd02204">
    <property type="entry name" value="PurL_repeat2"/>
    <property type="match status" value="1"/>
</dbReference>
<feature type="binding site" evidence="8">
    <location>
        <position position="77"/>
    </location>
    <ligand>
        <name>Mg(2+)</name>
        <dbReference type="ChEBI" id="CHEBI:18420"/>
        <label>1</label>
    </ligand>
</feature>
<keyword evidence="4 8" id="KW-0547">Nucleotide-binding</keyword>
<proteinExistence type="inferred from homology"/>
<dbReference type="Gene3D" id="3.90.650.10">
    <property type="entry name" value="PurM-like C-terminal domain"/>
    <property type="match status" value="2"/>
</dbReference>
<feature type="binding site" evidence="8">
    <location>
        <begin position="295"/>
        <end position="297"/>
    </location>
    <ligand>
        <name>substrate</name>
    </ligand>
</feature>
<dbReference type="InterPro" id="IPR041609">
    <property type="entry name" value="PurL_linker"/>
</dbReference>
<reference evidence="13 14" key="1">
    <citation type="submission" date="2019-09" db="EMBL/GenBank/DDBJ databases">
        <title>The complete genome of Methanoplanus sp. FWC-SCC4.</title>
        <authorList>
            <person name="Chen S.-C."/>
            <person name="Zhou Y.-Z."/>
            <person name="Lai M.-C."/>
        </authorList>
    </citation>
    <scope>NUCLEOTIDE SEQUENCE [LARGE SCALE GENOMIC DNA]</scope>
    <source>
        <strain evidence="13 14">FWC-SCC4</strain>
    </source>
</reference>
<feature type="binding site" evidence="8">
    <location>
        <position position="507"/>
    </location>
    <ligand>
        <name>Mg(2+)</name>
        <dbReference type="ChEBI" id="CHEBI:18420"/>
        <label>1</label>
    </ligand>
</feature>
<evidence type="ECO:0000259" key="11">
    <source>
        <dbReference type="Pfam" id="PF02769"/>
    </source>
</evidence>
<dbReference type="InterPro" id="IPR010918">
    <property type="entry name" value="PurM-like_C_dom"/>
</dbReference>
<feature type="binding site" evidence="8">
    <location>
        <position position="100"/>
    </location>
    <ligand>
        <name>substrate</name>
    </ligand>
</feature>
<evidence type="ECO:0000313" key="14">
    <source>
        <dbReference type="Proteomes" id="UP001301797"/>
    </source>
</evidence>
<dbReference type="InterPro" id="IPR010074">
    <property type="entry name" value="PRibForGlyAmidine_synth_PurL"/>
</dbReference>
<evidence type="ECO:0000256" key="8">
    <source>
        <dbReference type="HAMAP-Rule" id="MF_00420"/>
    </source>
</evidence>
<dbReference type="EMBL" id="CP043875">
    <property type="protein sequence ID" value="WOF16687.1"/>
    <property type="molecule type" value="Genomic_DNA"/>
</dbReference>
<comment type="similarity">
    <text evidence="8">Belongs to the FGAMS family.</text>
</comment>
<dbReference type="Gene3D" id="3.30.1330.10">
    <property type="entry name" value="PurM-like, N-terminal domain"/>
    <property type="match status" value="2"/>
</dbReference>
<dbReference type="GO" id="GO:0000287">
    <property type="term" value="F:magnesium ion binding"/>
    <property type="evidence" value="ECO:0007669"/>
    <property type="project" value="UniProtKB-UniRule"/>
</dbReference>
<dbReference type="AlphaFoldDB" id="A0AA97FCT5"/>